<reference evidence="2" key="1">
    <citation type="journal article" date="2020" name="bioRxiv">
        <title>Comparative genomics of Chlamydomonas.</title>
        <authorList>
            <person name="Craig R.J."/>
            <person name="Hasan A.R."/>
            <person name="Ness R.W."/>
            <person name="Keightley P.D."/>
        </authorList>
    </citation>
    <scope>NUCLEOTIDE SEQUENCE</scope>
    <source>
        <strain evidence="2">CCAP 11/173</strain>
    </source>
</reference>
<keyword evidence="3" id="KW-1185">Reference proteome</keyword>
<feature type="compositionally biased region" description="Pro residues" evidence="1">
    <location>
        <begin position="28"/>
        <end position="43"/>
    </location>
</feature>
<evidence type="ECO:0000256" key="1">
    <source>
        <dbReference type="SAM" id="MobiDB-lite"/>
    </source>
</evidence>
<evidence type="ECO:0000313" key="3">
    <source>
        <dbReference type="Proteomes" id="UP000613740"/>
    </source>
</evidence>
<feature type="compositionally biased region" description="Low complexity" evidence="1">
    <location>
        <begin position="16"/>
        <end position="27"/>
    </location>
</feature>
<sequence length="170" mass="17764">MQTPASQPADLIRSSEQLTEQQRLRQLMPPPPAPAAAPGPYRPCPASTATAAAGDANVPRPPLASCALRPLPSQHQQHQHMSATGLRYAGAPAPHGVAGYDQQQGPQLQSLSPRMQAGPAAAPVDRPHNNTMLPPRHHVSREQMAQLQLQLLAAAAGTAGFRGAPGASSR</sequence>
<comment type="caution">
    <text evidence="2">The sequence shown here is derived from an EMBL/GenBank/DDBJ whole genome shotgun (WGS) entry which is preliminary data.</text>
</comment>
<feature type="compositionally biased region" description="Low complexity" evidence="1">
    <location>
        <begin position="44"/>
        <end position="56"/>
    </location>
</feature>
<dbReference type="AlphaFoldDB" id="A0A835W7Z3"/>
<organism evidence="2 3">
    <name type="scientific">Chlamydomonas schloesseri</name>
    <dbReference type="NCBI Taxonomy" id="2026947"/>
    <lineage>
        <taxon>Eukaryota</taxon>
        <taxon>Viridiplantae</taxon>
        <taxon>Chlorophyta</taxon>
        <taxon>core chlorophytes</taxon>
        <taxon>Chlorophyceae</taxon>
        <taxon>CS clade</taxon>
        <taxon>Chlamydomonadales</taxon>
        <taxon>Chlamydomonadaceae</taxon>
        <taxon>Chlamydomonas</taxon>
    </lineage>
</organism>
<feature type="compositionally biased region" description="Low complexity" evidence="1">
    <location>
        <begin position="102"/>
        <end position="113"/>
    </location>
</feature>
<feature type="compositionally biased region" description="Polar residues" evidence="1">
    <location>
        <begin position="73"/>
        <end position="82"/>
    </location>
</feature>
<dbReference type="EMBL" id="JAEHOD010000037">
    <property type="protein sequence ID" value="KAG2440639.1"/>
    <property type="molecule type" value="Genomic_DNA"/>
</dbReference>
<proteinExistence type="predicted"/>
<dbReference type="Proteomes" id="UP000613740">
    <property type="component" value="Unassembled WGS sequence"/>
</dbReference>
<evidence type="ECO:0000313" key="2">
    <source>
        <dbReference type="EMBL" id="KAG2440639.1"/>
    </source>
</evidence>
<feature type="region of interest" description="Disordered" evidence="1">
    <location>
        <begin position="1"/>
        <end position="143"/>
    </location>
</feature>
<accession>A0A835W7Z3</accession>
<name>A0A835W7Z3_9CHLO</name>
<gene>
    <name evidence="2" type="ORF">HYH02_010218</name>
</gene>
<protein>
    <submittedName>
        <fullName evidence="2">Uncharacterized protein</fullName>
    </submittedName>
</protein>